<evidence type="ECO:0000259" key="9">
    <source>
        <dbReference type="Pfam" id="PF00266"/>
    </source>
</evidence>
<keyword evidence="7" id="KW-0411">Iron-sulfur</keyword>
<dbReference type="RefSeq" id="WP_220476078.1">
    <property type="nucleotide sequence ID" value="NZ_BAAAOV010000009.1"/>
</dbReference>
<evidence type="ECO:0000256" key="2">
    <source>
        <dbReference type="ARBA" id="ARBA00006490"/>
    </source>
</evidence>
<evidence type="ECO:0000256" key="5">
    <source>
        <dbReference type="ARBA" id="ARBA00022898"/>
    </source>
</evidence>
<organism evidence="10 11">
    <name type="scientific">Microcella alkalica</name>
    <dbReference type="NCBI Taxonomy" id="355930"/>
    <lineage>
        <taxon>Bacteria</taxon>
        <taxon>Bacillati</taxon>
        <taxon>Actinomycetota</taxon>
        <taxon>Actinomycetes</taxon>
        <taxon>Micrococcales</taxon>
        <taxon>Microbacteriaceae</taxon>
        <taxon>Microcella</taxon>
    </lineage>
</organism>
<keyword evidence="3 10" id="KW-0808">Transferase</keyword>
<comment type="caution">
    <text evidence="10">The sequence shown here is derived from an EMBL/GenBank/DDBJ whole genome shotgun (WGS) entry which is preliminary data.</text>
</comment>
<keyword evidence="6" id="KW-0408">Iron</keyword>
<keyword evidence="11" id="KW-1185">Reference proteome</keyword>
<dbReference type="InterPro" id="IPR016454">
    <property type="entry name" value="Cysteine_dSase"/>
</dbReference>
<dbReference type="Gene3D" id="3.40.640.10">
    <property type="entry name" value="Type I PLP-dependent aspartate aminotransferase-like (Major domain)"/>
    <property type="match status" value="1"/>
</dbReference>
<comment type="similarity">
    <text evidence="2">Belongs to the class-V pyridoxal-phosphate-dependent aminotransferase family. NifS/IscS subfamily.</text>
</comment>
<dbReference type="InterPro" id="IPR015421">
    <property type="entry name" value="PyrdxlP-dep_Trfase_major"/>
</dbReference>
<dbReference type="Gene3D" id="3.90.1150.10">
    <property type="entry name" value="Aspartate Aminotransferase, domain 1"/>
    <property type="match status" value="1"/>
</dbReference>
<evidence type="ECO:0000256" key="6">
    <source>
        <dbReference type="ARBA" id="ARBA00023004"/>
    </source>
</evidence>
<dbReference type="EMBL" id="JACGWX010000001">
    <property type="protein sequence ID" value="MBA8846937.1"/>
    <property type="molecule type" value="Genomic_DNA"/>
</dbReference>
<evidence type="ECO:0000256" key="8">
    <source>
        <dbReference type="ARBA" id="ARBA00050776"/>
    </source>
</evidence>
<comment type="cofactor">
    <cofactor evidence="1">
        <name>pyridoxal 5'-phosphate</name>
        <dbReference type="ChEBI" id="CHEBI:597326"/>
    </cofactor>
</comment>
<dbReference type="GO" id="GO:0046872">
    <property type="term" value="F:metal ion binding"/>
    <property type="evidence" value="ECO:0007669"/>
    <property type="project" value="UniProtKB-KW"/>
</dbReference>
<accession>A0A839E5Y2</accession>
<keyword evidence="5" id="KW-0663">Pyridoxal phosphate</keyword>
<evidence type="ECO:0000256" key="1">
    <source>
        <dbReference type="ARBA" id="ARBA00001933"/>
    </source>
</evidence>
<feature type="domain" description="Aminotransferase class V" evidence="9">
    <location>
        <begin position="6"/>
        <end position="379"/>
    </location>
</feature>
<evidence type="ECO:0000313" key="10">
    <source>
        <dbReference type="EMBL" id="MBA8846937.1"/>
    </source>
</evidence>
<evidence type="ECO:0000313" key="11">
    <source>
        <dbReference type="Proteomes" id="UP000585905"/>
    </source>
</evidence>
<dbReference type="SUPFAM" id="SSF53383">
    <property type="entry name" value="PLP-dependent transferases"/>
    <property type="match status" value="1"/>
</dbReference>
<evidence type="ECO:0000256" key="7">
    <source>
        <dbReference type="ARBA" id="ARBA00023014"/>
    </source>
</evidence>
<dbReference type="PANTHER" id="PTHR11601">
    <property type="entry name" value="CYSTEINE DESULFURYLASE FAMILY MEMBER"/>
    <property type="match status" value="1"/>
</dbReference>
<dbReference type="PIRSF" id="PIRSF005572">
    <property type="entry name" value="NifS"/>
    <property type="match status" value="1"/>
</dbReference>
<dbReference type="InterPro" id="IPR000192">
    <property type="entry name" value="Aminotrans_V_dom"/>
</dbReference>
<dbReference type="InterPro" id="IPR015422">
    <property type="entry name" value="PyrdxlP-dep_Trfase_small"/>
</dbReference>
<keyword evidence="4" id="KW-0479">Metal-binding</keyword>
<dbReference type="EC" id="2.8.1.7" evidence="10"/>
<proteinExistence type="inferred from homology"/>
<evidence type="ECO:0000256" key="3">
    <source>
        <dbReference type="ARBA" id="ARBA00022679"/>
    </source>
</evidence>
<comment type="catalytic activity">
    <reaction evidence="8">
        <text>(sulfur carrier)-H + L-cysteine = (sulfur carrier)-SH + L-alanine</text>
        <dbReference type="Rhea" id="RHEA:43892"/>
        <dbReference type="Rhea" id="RHEA-COMP:14737"/>
        <dbReference type="Rhea" id="RHEA-COMP:14739"/>
        <dbReference type="ChEBI" id="CHEBI:29917"/>
        <dbReference type="ChEBI" id="CHEBI:35235"/>
        <dbReference type="ChEBI" id="CHEBI:57972"/>
        <dbReference type="ChEBI" id="CHEBI:64428"/>
        <dbReference type="EC" id="2.8.1.7"/>
    </reaction>
</comment>
<dbReference type="PANTHER" id="PTHR11601:SF34">
    <property type="entry name" value="CYSTEINE DESULFURASE"/>
    <property type="match status" value="1"/>
</dbReference>
<reference evidence="10 11" key="1">
    <citation type="submission" date="2020-07" db="EMBL/GenBank/DDBJ databases">
        <title>Sequencing the genomes of 1000 actinobacteria strains.</title>
        <authorList>
            <person name="Klenk H.-P."/>
        </authorList>
    </citation>
    <scope>NUCLEOTIDE SEQUENCE [LARGE SCALE GENOMIC DNA]</scope>
    <source>
        <strain evidence="10 11">DSM 19663</strain>
    </source>
</reference>
<dbReference type="Pfam" id="PF00266">
    <property type="entry name" value="Aminotran_5"/>
    <property type="match status" value="1"/>
</dbReference>
<dbReference type="GO" id="GO:0051536">
    <property type="term" value="F:iron-sulfur cluster binding"/>
    <property type="evidence" value="ECO:0007669"/>
    <property type="project" value="UniProtKB-KW"/>
</dbReference>
<protein>
    <submittedName>
        <fullName evidence="10">Cysteine desulfurase</fullName>
        <ecNumber evidence="10">2.8.1.7</ecNumber>
    </submittedName>
</protein>
<dbReference type="GO" id="GO:0031071">
    <property type="term" value="F:cysteine desulfurase activity"/>
    <property type="evidence" value="ECO:0007669"/>
    <property type="project" value="UniProtKB-EC"/>
</dbReference>
<gene>
    <name evidence="10" type="ORF">FHX53_000501</name>
</gene>
<name>A0A839E5Y2_9MICO</name>
<sequence>MTIIDLDQAATASVRRRVLEAMWPHLTADYGNPSSTHAFGRRAADALEEARARIARLLGVRAGQIVFTSGGTEADNLGVIGLTLAAIAAGRDRHVVVGAVEHEAVLAAAEHLARWHGVEVSRLGVDEFGRYSASELEALLRPGTALVAVQHANNEVGTIQPVDDLVRAARAAGARVHVDAVQMAGWMPVVPAATGRASTGTVVDARPDGVAISGHKLGAPKGVGALILPTGAAVEPLIHGGGQERERRSGTENVAGAVGLSVALELAEQERREVVAAVTVRRDRFIADVVASVPGAALTGHPTERLPAHASFVVPGVGGESLLIALDERGVIASSGSSCAAGRDDPSPVLLAMAWPAEVARTALRFSWGASTTQDELQAAVGMLARSAAALRV</sequence>
<evidence type="ECO:0000256" key="4">
    <source>
        <dbReference type="ARBA" id="ARBA00022723"/>
    </source>
</evidence>
<dbReference type="InterPro" id="IPR015424">
    <property type="entry name" value="PyrdxlP-dep_Trfase"/>
</dbReference>
<dbReference type="Proteomes" id="UP000585905">
    <property type="component" value="Unassembled WGS sequence"/>
</dbReference>
<dbReference type="Gene3D" id="1.10.260.50">
    <property type="match status" value="1"/>
</dbReference>
<dbReference type="AlphaFoldDB" id="A0A839E5Y2"/>